<protein>
    <recommendedName>
        <fullName evidence="1">Integrase catalytic domain-containing protein</fullName>
    </recommendedName>
</protein>
<dbReference type="SUPFAM" id="SSF53098">
    <property type="entry name" value="Ribonuclease H-like"/>
    <property type="match status" value="1"/>
</dbReference>
<dbReference type="PANTHER" id="PTHR46791:SF5">
    <property type="entry name" value="CLR5 DOMAIN-CONTAINING PROTEIN-RELATED"/>
    <property type="match status" value="1"/>
</dbReference>
<comment type="caution">
    <text evidence="2">The sequence shown here is derived from an EMBL/GenBank/DDBJ whole genome shotgun (WGS) entry which is preliminary data.</text>
</comment>
<gene>
    <name evidence="2" type="ORF">PLOB_00023516</name>
</gene>
<reference evidence="2 3" key="1">
    <citation type="submission" date="2022-05" db="EMBL/GenBank/DDBJ databases">
        <authorList>
            <consortium name="Genoscope - CEA"/>
            <person name="William W."/>
        </authorList>
    </citation>
    <scope>NUCLEOTIDE SEQUENCE [LARGE SCALE GENOMIC DNA]</scope>
</reference>
<dbReference type="InterPro" id="IPR001584">
    <property type="entry name" value="Integrase_cat-core"/>
</dbReference>
<dbReference type="PANTHER" id="PTHR46791">
    <property type="entry name" value="EXPRESSED PROTEIN"/>
    <property type="match status" value="1"/>
</dbReference>
<organism evidence="2 3">
    <name type="scientific">Porites lobata</name>
    <dbReference type="NCBI Taxonomy" id="104759"/>
    <lineage>
        <taxon>Eukaryota</taxon>
        <taxon>Metazoa</taxon>
        <taxon>Cnidaria</taxon>
        <taxon>Anthozoa</taxon>
        <taxon>Hexacorallia</taxon>
        <taxon>Scleractinia</taxon>
        <taxon>Fungiina</taxon>
        <taxon>Poritidae</taxon>
        <taxon>Porites</taxon>
    </lineage>
</organism>
<name>A0ABN8NNS1_9CNID</name>
<dbReference type="InterPro" id="IPR012337">
    <property type="entry name" value="RNaseH-like_sf"/>
</dbReference>
<sequence>MADDFTCILRDEFKRFIEELPYEELRQSIFTEELEVADRLLALSERICREFVFFLRIFESRNCDISENITELIKQLLKLYEGLTERYRERVNWLEEDRDDNSFRCQPESVDEGNARSRGRPRFSISKSQIEGLRDLGFTWSKIAAMIGVSRITLHRRIRELGLEEETRYSEIDDQELDVFVRTILALLPNSGEVMIRGALRGRGVRIQRSRLRESVQRVDPTRKQRRQRLQIRRRVYKVPGPNSLWHMDGHHKLVRWRMVIHGAIDGFSRAVMFLKCSTNNEALTVLTLFEDAIQKFNVPARIRCDHGTENIQVAKWMLTRYGSSVKPVITGLSVHNQRIERLWRDVGDSFVSYYKRLFYFMEEQLLLDPLDEIHLYALQFIYLPRINRSINEFILEWNNHPVRTENCRTPLQVWIEGFYQQAYSSQRAVRMALDHEVIDPSTYGLDDDGPVPQLQTNNNVTVPRSSVELTDEDRAILALSVDPLVDDGNHGIHLYLQTMQIITALAS</sequence>
<dbReference type="InterPro" id="IPR036397">
    <property type="entry name" value="RNaseH_sf"/>
</dbReference>
<dbReference type="EMBL" id="CALNXK010000028">
    <property type="protein sequence ID" value="CAH3115243.1"/>
    <property type="molecule type" value="Genomic_DNA"/>
</dbReference>
<keyword evidence="3" id="KW-1185">Reference proteome</keyword>
<evidence type="ECO:0000259" key="1">
    <source>
        <dbReference type="PROSITE" id="PS50994"/>
    </source>
</evidence>
<dbReference type="Pfam" id="PF24764">
    <property type="entry name" value="rva_4"/>
    <property type="match status" value="1"/>
</dbReference>
<accession>A0ABN8NNS1</accession>
<evidence type="ECO:0000313" key="2">
    <source>
        <dbReference type="EMBL" id="CAH3115243.1"/>
    </source>
</evidence>
<dbReference type="InterPro" id="IPR058913">
    <property type="entry name" value="Integrase_dom_put"/>
</dbReference>
<proteinExistence type="predicted"/>
<dbReference type="Proteomes" id="UP001159405">
    <property type="component" value="Unassembled WGS sequence"/>
</dbReference>
<feature type="domain" description="Integrase catalytic" evidence="1">
    <location>
        <begin position="238"/>
        <end position="419"/>
    </location>
</feature>
<evidence type="ECO:0000313" key="3">
    <source>
        <dbReference type="Proteomes" id="UP001159405"/>
    </source>
</evidence>
<dbReference type="PROSITE" id="PS50994">
    <property type="entry name" value="INTEGRASE"/>
    <property type="match status" value="1"/>
</dbReference>
<dbReference type="Gene3D" id="3.30.420.10">
    <property type="entry name" value="Ribonuclease H-like superfamily/Ribonuclease H"/>
    <property type="match status" value="1"/>
</dbReference>